<evidence type="ECO:0000256" key="1">
    <source>
        <dbReference type="SAM" id="MobiDB-lite"/>
    </source>
</evidence>
<organism evidence="2 3">
    <name type="scientific">Muraenolepis orangiensis</name>
    <name type="common">Patagonian moray cod</name>
    <dbReference type="NCBI Taxonomy" id="630683"/>
    <lineage>
        <taxon>Eukaryota</taxon>
        <taxon>Metazoa</taxon>
        <taxon>Chordata</taxon>
        <taxon>Craniata</taxon>
        <taxon>Vertebrata</taxon>
        <taxon>Euteleostomi</taxon>
        <taxon>Actinopterygii</taxon>
        <taxon>Neopterygii</taxon>
        <taxon>Teleostei</taxon>
        <taxon>Neoteleostei</taxon>
        <taxon>Acanthomorphata</taxon>
        <taxon>Zeiogadaria</taxon>
        <taxon>Gadariae</taxon>
        <taxon>Gadiformes</taxon>
        <taxon>Muraenolepidoidei</taxon>
        <taxon>Muraenolepididae</taxon>
        <taxon>Muraenolepis</taxon>
    </lineage>
</organism>
<proteinExistence type="predicted"/>
<keyword evidence="3" id="KW-1185">Reference proteome</keyword>
<gene>
    <name evidence="2" type="ORF">NHX12_022522</name>
</gene>
<dbReference type="AlphaFoldDB" id="A0A9Q0ERR3"/>
<dbReference type="Proteomes" id="UP001148018">
    <property type="component" value="Unassembled WGS sequence"/>
</dbReference>
<evidence type="ECO:0000313" key="2">
    <source>
        <dbReference type="EMBL" id="KAJ3610430.1"/>
    </source>
</evidence>
<accession>A0A9Q0ERR3</accession>
<feature type="region of interest" description="Disordered" evidence="1">
    <location>
        <begin position="109"/>
        <end position="133"/>
    </location>
</feature>
<comment type="caution">
    <text evidence="2">The sequence shown here is derived from an EMBL/GenBank/DDBJ whole genome shotgun (WGS) entry which is preliminary data.</text>
</comment>
<feature type="region of interest" description="Disordered" evidence="1">
    <location>
        <begin position="62"/>
        <end position="84"/>
    </location>
</feature>
<name>A0A9Q0ERR3_9TELE</name>
<evidence type="ECO:0000313" key="3">
    <source>
        <dbReference type="Proteomes" id="UP001148018"/>
    </source>
</evidence>
<protein>
    <submittedName>
        <fullName evidence="2">Uncharacterized protein</fullName>
    </submittedName>
</protein>
<dbReference type="EMBL" id="JANIIK010000038">
    <property type="protein sequence ID" value="KAJ3610430.1"/>
    <property type="molecule type" value="Genomic_DNA"/>
</dbReference>
<sequence length="178" mass="19777">MRRQLFETFTHRRSTRTAALSSVCHNVDRLRHTKTYNLKIFPNCAVASSQTVAEPGDELKHTVLGSSRHGDSPSGSGFPQGRGKVTSSVCVRFSDHSYTRSLEWLGGSQGARGCGQPTNRARRPGHSPPRTTTIRSLRRQHPVQQQTLLTGKRSDVLETPEPRWGEDCTVECTVEHSV</sequence>
<reference evidence="2" key="1">
    <citation type="submission" date="2022-07" db="EMBL/GenBank/DDBJ databases">
        <title>Chromosome-level genome of Muraenolepis orangiensis.</title>
        <authorList>
            <person name="Kim J."/>
        </authorList>
    </citation>
    <scope>NUCLEOTIDE SEQUENCE</scope>
    <source>
        <strain evidence="2">KU_S4_2022</strain>
        <tissue evidence="2">Muscle</tissue>
    </source>
</reference>